<proteinExistence type="predicted"/>
<accession>A0A2T2NMM4</accession>
<evidence type="ECO:0000313" key="1">
    <source>
        <dbReference type="EMBL" id="PSN66619.1"/>
    </source>
</evidence>
<dbReference type="Proteomes" id="UP000240883">
    <property type="component" value="Unassembled WGS sequence"/>
</dbReference>
<sequence>MHLDQLPEELIDLAISYLLPEWHESREMYELEMRTSLSKVSRKFRRIVEPHLYRNIEFYYGDLSEDPVLSEIGQKLSQVFRQIPNFQSIHLHNFTETVGIEYVCFPFQFHEPGNIFANLKGLKLALPTWNTGHILWLVELPQLEIAIIYPAHIEGIPDVEFENLHSVSAASKLKTLVFRDILSFSGNGTEGQLSNLLTLIGRCCPLLTNFTLEFRSTIAFFCHTRELHSTFTGQSWMRKLRELIFICTSKLRTVPNTSVEARALLDNSEKK</sequence>
<name>A0A2T2NMM4_CORCC</name>
<evidence type="ECO:0008006" key="3">
    <source>
        <dbReference type="Google" id="ProtNLM"/>
    </source>
</evidence>
<keyword evidence="2" id="KW-1185">Reference proteome</keyword>
<dbReference type="EMBL" id="KZ678135">
    <property type="protein sequence ID" value="PSN66619.1"/>
    <property type="molecule type" value="Genomic_DNA"/>
</dbReference>
<organism evidence="1 2">
    <name type="scientific">Corynespora cassiicola Philippines</name>
    <dbReference type="NCBI Taxonomy" id="1448308"/>
    <lineage>
        <taxon>Eukaryota</taxon>
        <taxon>Fungi</taxon>
        <taxon>Dikarya</taxon>
        <taxon>Ascomycota</taxon>
        <taxon>Pezizomycotina</taxon>
        <taxon>Dothideomycetes</taxon>
        <taxon>Pleosporomycetidae</taxon>
        <taxon>Pleosporales</taxon>
        <taxon>Corynesporascaceae</taxon>
        <taxon>Corynespora</taxon>
    </lineage>
</organism>
<evidence type="ECO:0000313" key="2">
    <source>
        <dbReference type="Proteomes" id="UP000240883"/>
    </source>
</evidence>
<dbReference type="AlphaFoldDB" id="A0A2T2NMM4"/>
<protein>
    <recommendedName>
        <fullName evidence="3">F-box domain-containing protein</fullName>
    </recommendedName>
</protein>
<gene>
    <name evidence="1" type="ORF">BS50DRAFT_587718</name>
</gene>
<dbReference type="OrthoDB" id="3800724at2759"/>
<reference evidence="1 2" key="1">
    <citation type="journal article" date="2018" name="Front. Microbiol.">
        <title>Genome-Wide Analysis of Corynespora cassiicola Leaf Fall Disease Putative Effectors.</title>
        <authorList>
            <person name="Lopez D."/>
            <person name="Ribeiro S."/>
            <person name="Label P."/>
            <person name="Fumanal B."/>
            <person name="Venisse J.S."/>
            <person name="Kohler A."/>
            <person name="de Oliveira R.R."/>
            <person name="Labutti K."/>
            <person name="Lipzen A."/>
            <person name="Lail K."/>
            <person name="Bauer D."/>
            <person name="Ohm R.A."/>
            <person name="Barry K.W."/>
            <person name="Spatafora J."/>
            <person name="Grigoriev I.V."/>
            <person name="Martin F.M."/>
            <person name="Pujade-Renaud V."/>
        </authorList>
    </citation>
    <scope>NUCLEOTIDE SEQUENCE [LARGE SCALE GENOMIC DNA]</scope>
    <source>
        <strain evidence="1 2">Philippines</strain>
    </source>
</reference>